<name>A0A0F9JAN0_9ZZZZ</name>
<dbReference type="EMBL" id="LAZR01010492">
    <property type="protein sequence ID" value="KKM66633.1"/>
    <property type="molecule type" value="Genomic_DNA"/>
</dbReference>
<protein>
    <submittedName>
        <fullName evidence="1">Uncharacterized protein</fullName>
    </submittedName>
</protein>
<gene>
    <name evidence="1" type="ORF">LCGC14_1479220</name>
</gene>
<evidence type="ECO:0000313" key="1">
    <source>
        <dbReference type="EMBL" id="KKM66633.1"/>
    </source>
</evidence>
<proteinExistence type="predicted"/>
<reference evidence="1" key="1">
    <citation type="journal article" date="2015" name="Nature">
        <title>Complex archaea that bridge the gap between prokaryotes and eukaryotes.</title>
        <authorList>
            <person name="Spang A."/>
            <person name="Saw J.H."/>
            <person name="Jorgensen S.L."/>
            <person name="Zaremba-Niedzwiedzka K."/>
            <person name="Martijn J."/>
            <person name="Lind A.E."/>
            <person name="van Eijk R."/>
            <person name="Schleper C."/>
            <person name="Guy L."/>
            <person name="Ettema T.J."/>
        </authorList>
    </citation>
    <scope>NUCLEOTIDE SEQUENCE</scope>
</reference>
<organism evidence="1">
    <name type="scientific">marine sediment metagenome</name>
    <dbReference type="NCBI Taxonomy" id="412755"/>
    <lineage>
        <taxon>unclassified sequences</taxon>
        <taxon>metagenomes</taxon>
        <taxon>ecological metagenomes</taxon>
    </lineage>
</organism>
<comment type="caution">
    <text evidence="1">The sequence shown here is derived from an EMBL/GenBank/DDBJ whole genome shotgun (WGS) entry which is preliminary data.</text>
</comment>
<sequence>MALQIEYDFATPSASGVIEDSWWQAQSFTPLTSFYLGSLELKIYNHYSSTGGIGVVDVLIVPIVGGVPDHTDVLGSTTLDGDTLPAHNDAPWAACPWFTITFATAVSLTSGVEYAIILKALNTADSAHEVHWSTYNGGTYSGGNLINTLNSGGVWNDYPNSDLLFRIYDELGTSTFSPTTDRTYNKKLVVAGTDSIFYEKGGVLTELAASTDNIDCTNLLQMAAAYQKVFIANETNLKIADFGNVELSTADVTATIPTKGMFLTGSSSGAQMVVDFVTASTNGAAAKIYGQRVSSATFTSSDTVTDADATVSIALDANEVAGPHWYTGRCTEQVLHTERYLFSRP</sequence>
<dbReference type="AlphaFoldDB" id="A0A0F9JAN0"/>
<accession>A0A0F9JAN0</accession>